<evidence type="ECO:0000313" key="14">
    <source>
        <dbReference type="RefSeq" id="XP_008801159.2"/>
    </source>
</evidence>
<evidence type="ECO:0000256" key="4">
    <source>
        <dbReference type="ARBA" id="ARBA00022692"/>
    </source>
</evidence>
<dbReference type="Gene3D" id="1.10.630.10">
    <property type="entry name" value="Cytochrome P450"/>
    <property type="match status" value="1"/>
</dbReference>
<evidence type="ECO:0000256" key="1">
    <source>
        <dbReference type="ARBA" id="ARBA00004370"/>
    </source>
</evidence>
<evidence type="ECO:0000256" key="10">
    <source>
        <dbReference type="ARBA" id="ARBA00023136"/>
    </source>
</evidence>
<evidence type="ECO:0000256" key="12">
    <source>
        <dbReference type="SAM" id="Phobius"/>
    </source>
</evidence>
<feature type="binding site" description="axial binding residue" evidence="11">
    <location>
        <position position="471"/>
    </location>
    <ligand>
        <name>heme</name>
        <dbReference type="ChEBI" id="CHEBI:30413"/>
    </ligand>
    <ligandPart>
        <name>Fe</name>
        <dbReference type="ChEBI" id="CHEBI:18248"/>
    </ligandPart>
</feature>
<keyword evidence="8 11" id="KW-0408">Iron</keyword>
<keyword evidence="7" id="KW-0560">Oxidoreductase</keyword>
<dbReference type="InterPro" id="IPR036396">
    <property type="entry name" value="Cyt_P450_sf"/>
</dbReference>
<reference evidence="14" key="2">
    <citation type="submission" date="2025-08" db="UniProtKB">
        <authorList>
            <consortium name="RefSeq"/>
        </authorList>
    </citation>
    <scope>IDENTIFICATION</scope>
    <source>
        <tissue evidence="14">Young leaves</tissue>
    </source>
</reference>
<dbReference type="Pfam" id="PF00067">
    <property type="entry name" value="p450"/>
    <property type="match status" value="1"/>
</dbReference>
<dbReference type="Proteomes" id="UP000228380">
    <property type="component" value="Chromosome 8"/>
</dbReference>
<dbReference type="InterPro" id="IPR001128">
    <property type="entry name" value="Cyt_P450"/>
</dbReference>
<proteinExistence type="inferred from homology"/>
<reference evidence="13" key="1">
    <citation type="journal article" date="2019" name="Nat. Commun.">
        <title>Genome-wide association mapping of date palm fruit traits.</title>
        <authorList>
            <person name="Hazzouri K.M."/>
            <person name="Gros-Balthazard M."/>
            <person name="Flowers J.M."/>
            <person name="Copetti D."/>
            <person name="Lemansour A."/>
            <person name="Lebrun M."/>
            <person name="Masmoudi K."/>
            <person name="Ferrand S."/>
            <person name="Dhar M.I."/>
            <person name="Fresquez Z.A."/>
            <person name="Rosas U."/>
            <person name="Zhang J."/>
            <person name="Talag J."/>
            <person name="Lee S."/>
            <person name="Kudrna D."/>
            <person name="Powell R.F."/>
            <person name="Leitch I.J."/>
            <person name="Krueger R.R."/>
            <person name="Wing R.A."/>
            <person name="Amiri K.M.A."/>
            <person name="Purugganan M.D."/>
        </authorList>
    </citation>
    <scope>NUCLEOTIDE SEQUENCE [LARGE SCALE GENOMIC DNA]</scope>
    <source>
        <strain evidence="13">cv. Khalas</strain>
    </source>
</reference>
<comment type="cofactor">
    <cofactor evidence="11">
        <name>heme</name>
        <dbReference type="ChEBI" id="CHEBI:30413"/>
    </cofactor>
</comment>
<dbReference type="GO" id="GO:0005506">
    <property type="term" value="F:iron ion binding"/>
    <property type="evidence" value="ECO:0007669"/>
    <property type="project" value="InterPro"/>
</dbReference>
<dbReference type="GO" id="GO:0006629">
    <property type="term" value="P:lipid metabolic process"/>
    <property type="evidence" value="ECO:0007669"/>
    <property type="project" value="UniProtKB-ARBA"/>
</dbReference>
<keyword evidence="3 11" id="KW-0349">Heme</keyword>
<evidence type="ECO:0000256" key="5">
    <source>
        <dbReference type="ARBA" id="ARBA00022723"/>
    </source>
</evidence>
<keyword evidence="9" id="KW-0503">Monooxygenase</keyword>
<dbReference type="PRINTS" id="PR00385">
    <property type="entry name" value="P450"/>
</dbReference>
<dbReference type="AlphaFoldDB" id="A0A8B7CKN6"/>
<keyword evidence="4 12" id="KW-0812">Transmembrane</keyword>
<dbReference type="GO" id="GO:0016020">
    <property type="term" value="C:membrane"/>
    <property type="evidence" value="ECO:0007669"/>
    <property type="project" value="UniProtKB-SubCell"/>
</dbReference>
<keyword evidence="5 11" id="KW-0479">Metal-binding</keyword>
<feature type="transmembrane region" description="Helical" evidence="12">
    <location>
        <begin position="12"/>
        <end position="39"/>
    </location>
</feature>
<gene>
    <name evidence="14" type="primary">LOC103715342</name>
</gene>
<dbReference type="PANTHER" id="PTHR24282:SF228">
    <property type="entry name" value="CYTOKININ HYDROXYLASE"/>
    <property type="match status" value="1"/>
</dbReference>
<evidence type="ECO:0000256" key="8">
    <source>
        <dbReference type="ARBA" id="ARBA00023004"/>
    </source>
</evidence>
<name>A0A8B7CKN6_PHODC</name>
<evidence type="ECO:0000256" key="9">
    <source>
        <dbReference type="ARBA" id="ARBA00023033"/>
    </source>
</evidence>
<dbReference type="SUPFAM" id="SSF48264">
    <property type="entry name" value="Cytochrome P450"/>
    <property type="match status" value="1"/>
</dbReference>
<evidence type="ECO:0000313" key="13">
    <source>
        <dbReference type="Proteomes" id="UP000228380"/>
    </source>
</evidence>
<evidence type="ECO:0000256" key="6">
    <source>
        <dbReference type="ARBA" id="ARBA00022989"/>
    </source>
</evidence>
<dbReference type="InterPro" id="IPR002401">
    <property type="entry name" value="Cyt_P450_E_grp-I"/>
</dbReference>
<evidence type="ECO:0000256" key="7">
    <source>
        <dbReference type="ARBA" id="ARBA00023002"/>
    </source>
</evidence>
<dbReference type="KEGG" id="pda:103715342"/>
<dbReference type="GO" id="GO:0016705">
    <property type="term" value="F:oxidoreductase activity, acting on paired donors, with incorporation or reduction of molecular oxygen"/>
    <property type="evidence" value="ECO:0007669"/>
    <property type="project" value="InterPro"/>
</dbReference>
<dbReference type="GeneID" id="103715342"/>
<keyword evidence="6 12" id="KW-1133">Transmembrane helix</keyword>
<dbReference type="PANTHER" id="PTHR24282">
    <property type="entry name" value="CYTOCHROME P450 FAMILY MEMBER"/>
    <property type="match status" value="1"/>
</dbReference>
<dbReference type="OrthoDB" id="1470350at2759"/>
<dbReference type="PRINTS" id="PR00463">
    <property type="entry name" value="EP450I"/>
</dbReference>
<protein>
    <submittedName>
        <fullName evidence="14">Cytokinin hydroxylase-like</fullName>
    </submittedName>
</protein>
<comment type="similarity">
    <text evidence="2">Belongs to the cytochrome P450 family.</text>
</comment>
<organism evidence="13 14">
    <name type="scientific">Phoenix dactylifera</name>
    <name type="common">Date palm</name>
    <dbReference type="NCBI Taxonomy" id="42345"/>
    <lineage>
        <taxon>Eukaryota</taxon>
        <taxon>Viridiplantae</taxon>
        <taxon>Streptophyta</taxon>
        <taxon>Embryophyta</taxon>
        <taxon>Tracheophyta</taxon>
        <taxon>Spermatophyta</taxon>
        <taxon>Magnoliopsida</taxon>
        <taxon>Liliopsida</taxon>
        <taxon>Arecaceae</taxon>
        <taxon>Coryphoideae</taxon>
        <taxon>Phoeniceae</taxon>
        <taxon>Phoenix</taxon>
    </lineage>
</organism>
<evidence type="ECO:0000256" key="2">
    <source>
        <dbReference type="ARBA" id="ARBA00010617"/>
    </source>
</evidence>
<accession>A0A8B7CKN6</accession>
<dbReference type="GO" id="GO:0020037">
    <property type="term" value="F:heme binding"/>
    <property type="evidence" value="ECO:0007669"/>
    <property type="project" value="InterPro"/>
</dbReference>
<dbReference type="InterPro" id="IPR050665">
    <property type="entry name" value="Cytochrome_P450_Monooxygen"/>
</dbReference>
<keyword evidence="10 12" id="KW-0472">Membrane</keyword>
<dbReference type="GO" id="GO:0004497">
    <property type="term" value="F:monooxygenase activity"/>
    <property type="evidence" value="ECO:0007669"/>
    <property type="project" value="UniProtKB-KW"/>
</dbReference>
<evidence type="ECO:0000256" key="11">
    <source>
        <dbReference type="PIRSR" id="PIRSR602401-1"/>
    </source>
</evidence>
<sequence length="525" mass="59769">MFLLSLSVPSMFLILKICGLAFLLFFLRAAWVTISCYCLTPRRIRRLMAEQGVYGPKPRFLVGNLKDSSALVSKATSRDMESIEHDIVGRLLPHYVVWSKTYGKRFLYWYGSEPRLCVTDTDMIKELLSSKYVQLSGRSWLQRQGSKHLIGHGVLMANGSNWYHQRHTVAPAFMGDALKGHIGYMLDCTMQMIKSLRETIQTGNDEVEIGEYMTHLTADIISRTEFASSYEKGKKIFKLIEKLQKLTAQAGRYLWIPGSRFFPSKYYSEIKEVRGEVERLMTEIIESRKDGVEIGRSSSYGKDLLGMLLAETQKKGDGFSYNLEMVMDECKTFIFAGHETSALLLTWTIMLLATNPLWQEKARAEVEQVCGDEPPSTDHLSKLNLLNMIINESLRLYPPVSVLPRMVFEDIKLGNLHIPKGLSIWIPVLAIHHDSEIWGKDAHEFNPERFASRSFALTRNFLPFASGPRNCVGQGFATMEAKIVLAMLLSHFSFTITKNYRHAPINVLTLKPKYGVPIHLKPLRP</sequence>
<keyword evidence="13" id="KW-1185">Reference proteome</keyword>
<comment type="subcellular location">
    <subcellularLocation>
        <location evidence="1">Membrane</location>
    </subcellularLocation>
</comment>
<dbReference type="RefSeq" id="XP_008801159.2">
    <property type="nucleotide sequence ID" value="XM_008802937.4"/>
</dbReference>
<evidence type="ECO:0000256" key="3">
    <source>
        <dbReference type="ARBA" id="ARBA00022617"/>
    </source>
</evidence>